<dbReference type="PROSITE" id="PS50082">
    <property type="entry name" value="WD_REPEATS_2"/>
    <property type="match status" value="3"/>
</dbReference>
<dbReference type="OMA" id="FRVRYGN"/>
<dbReference type="InterPro" id="IPR015943">
    <property type="entry name" value="WD40/YVTN_repeat-like_dom_sf"/>
</dbReference>
<evidence type="ECO:0000256" key="2">
    <source>
        <dbReference type="ARBA" id="ARBA00022737"/>
    </source>
</evidence>
<dbReference type="EMBL" id="KV407455">
    <property type="protein sequence ID" value="KZF25058.1"/>
    <property type="molecule type" value="Genomic_DNA"/>
</dbReference>
<evidence type="ECO:0000313" key="6">
    <source>
        <dbReference type="Proteomes" id="UP000076632"/>
    </source>
</evidence>
<dbReference type="GeneID" id="28896918"/>
<feature type="compositionally biased region" description="Acidic residues" evidence="4">
    <location>
        <begin position="857"/>
        <end position="887"/>
    </location>
</feature>
<dbReference type="Gene3D" id="2.130.10.10">
    <property type="entry name" value="YVTN repeat-like/Quinoprotein amine dehydrogenase"/>
    <property type="match status" value="3"/>
</dbReference>
<feature type="compositionally biased region" description="Basic and acidic residues" evidence="4">
    <location>
        <begin position="357"/>
        <end position="381"/>
    </location>
</feature>
<sequence length="1093" mass="121946">MRLTLQDRLLKRELGGTSRYSAIPGIYGDPSMIDELDIVNELGGHAGCVNALCWSRSGQLLASGSDDQHLNIYSYQPESSTAPFTLNTSLSTGHSANIFSVKFMPHSNDRTLITAAGDTEVRIFDIEHSARSTIPSSEEERFSRGIGLHSGVRHLSFGDANARVYRSHSDRVKRIVTESSPYLFLTCSEDGEVRQWDLRQPSSAYPPPRGSRGFMAARAARDLDSNTSIPPPLISYKDYHLDLNTISCSASQPHYIALGGAHLHCFLHDRRMLGRDLFREHGRPASVGSDSVRDDELMGQATKCVRRFAPNGQTKMKRTDNGHITACKISDANPNEMIVSWSGEWIYSFDLIKSPDAREAETPPGEIEKGKGVGRARESQDRKRKRPKTGSESSAEGVRAGSRPRPNEVDEEGGELALRVRYENGQSEDIPIEQSEERATPMDPVTEARESVLSGPQKRSASIARRLVELRKHLFSPRTDSISPDSDSEPTPFTASLTSALNQASKALPCMEKILLRWRYPADPLPEDIHFQQTLRRNRESTIRFVQAAGTLARVLGGRGDESAEILAKFHDIHVSKFEHKVTYPNEQFSYDFIRAIVLWLEGGPENLLDGFKRPMNARKDLPRYPLTPEAPLAALEESLKPYLLGLATDRSIPNVGASRFERDEYRIAFASETAAVEAFFNAVKIPLEDLSRAVVPANIDDDGSGTAVSAQDRRAAMRFWAFKVGRGILMNVGQGINFAFVDRAFGGLGVPTASIREQERAQDTALAAISDSEDEDVVQDIGLVRRRRSSSRRQASDGQPESSSRATAEPDEPPPPYSPPRPEISEPEEDDDEDIDEEMILLSDLHEEVVDQLYSSDEDGDDDEDSEDDDEDDDDDEEDDDEDEDERPFMWRSAFDRSKMREKVEEDVPCSSHIRQYRGHCNVKTVKDVNFFGLQDEYVVSGSDSGHVFIWERKTSRLVNILEGDEEVVNVVQGHPYEPMLAVSGIDHTIKIFSPDLKAQEDARNGINVARGNTSNFSTLAFGRGRAGRMRSSREESEQTTQGLTSRKRMADSYQITSQNDVERQGGVRDAYITVSLDRVGVAFSEWLEWFG</sequence>
<feature type="compositionally biased region" description="Polar residues" evidence="4">
    <location>
        <begin position="797"/>
        <end position="807"/>
    </location>
</feature>
<dbReference type="PANTHER" id="PTHR15574">
    <property type="entry name" value="WD REPEAT DOMAIN-CONTAINING FAMILY"/>
    <property type="match status" value="1"/>
</dbReference>
<dbReference type="STRING" id="1328760.A0A165IL83"/>
<feature type="region of interest" description="Disordered" evidence="4">
    <location>
        <begin position="357"/>
        <end position="460"/>
    </location>
</feature>
<keyword evidence="2" id="KW-0677">Repeat</keyword>
<feature type="repeat" description="WD" evidence="3">
    <location>
        <begin position="91"/>
        <end position="134"/>
    </location>
</feature>
<evidence type="ECO:0000256" key="3">
    <source>
        <dbReference type="PROSITE-ProRule" id="PRU00221"/>
    </source>
</evidence>
<dbReference type="RefSeq" id="XP_018190613.1">
    <property type="nucleotide sequence ID" value="XM_018331781.1"/>
</dbReference>
<evidence type="ECO:0000313" key="5">
    <source>
        <dbReference type="EMBL" id="KZF25058.1"/>
    </source>
</evidence>
<proteinExistence type="predicted"/>
<feature type="region of interest" description="Disordered" evidence="4">
    <location>
        <begin position="1026"/>
        <end position="1062"/>
    </location>
</feature>
<dbReference type="GO" id="GO:0045717">
    <property type="term" value="P:negative regulation of fatty acid biosynthetic process"/>
    <property type="evidence" value="ECO:0007669"/>
    <property type="project" value="TreeGrafter"/>
</dbReference>
<feature type="compositionally biased region" description="Pro residues" evidence="4">
    <location>
        <begin position="814"/>
        <end position="823"/>
    </location>
</feature>
<gene>
    <name evidence="5" type="ORF">L228DRAFT_243842</name>
</gene>
<dbReference type="SUPFAM" id="SSF50978">
    <property type="entry name" value="WD40 repeat-like"/>
    <property type="match status" value="1"/>
</dbReference>
<name>A0A165IL83_XYLHT</name>
<keyword evidence="6" id="KW-1185">Reference proteome</keyword>
<feature type="region of interest" description="Disordered" evidence="4">
    <location>
        <begin position="781"/>
        <end position="834"/>
    </location>
</feature>
<dbReference type="GO" id="GO:0005737">
    <property type="term" value="C:cytoplasm"/>
    <property type="evidence" value="ECO:0007669"/>
    <property type="project" value="TreeGrafter"/>
</dbReference>
<keyword evidence="1 3" id="KW-0853">WD repeat</keyword>
<dbReference type="InParanoid" id="A0A165IL83"/>
<protein>
    <submittedName>
        <fullName evidence="5">WD40 repeat-like protein</fullName>
    </submittedName>
</protein>
<dbReference type="PANTHER" id="PTHR15574:SF40">
    <property type="entry name" value="WD AND TETRATRICOPEPTIDE REPEATS PROTEIN 1"/>
    <property type="match status" value="1"/>
</dbReference>
<reference evidence="5 6" key="1">
    <citation type="journal article" date="2016" name="Fungal Biol.">
        <title>The genome of Xylona heveae provides a window into fungal endophytism.</title>
        <authorList>
            <person name="Gazis R."/>
            <person name="Kuo A."/>
            <person name="Riley R."/>
            <person name="LaButti K."/>
            <person name="Lipzen A."/>
            <person name="Lin J."/>
            <person name="Amirebrahimi M."/>
            <person name="Hesse C.N."/>
            <person name="Spatafora J.W."/>
            <person name="Henrissat B."/>
            <person name="Hainaut M."/>
            <person name="Grigoriev I.V."/>
            <person name="Hibbett D.S."/>
        </authorList>
    </citation>
    <scope>NUCLEOTIDE SEQUENCE [LARGE SCALE GENOMIC DNA]</scope>
    <source>
        <strain evidence="5 6">TC161</strain>
    </source>
</reference>
<dbReference type="PROSITE" id="PS50294">
    <property type="entry name" value="WD_REPEATS_REGION"/>
    <property type="match status" value="2"/>
</dbReference>
<dbReference type="GO" id="GO:0080008">
    <property type="term" value="C:Cul4-RING E3 ubiquitin ligase complex"/>
    <property type="evidence" value="ECO:0007669"/>
    <property type="project" value="TreeGrafter"/>
</dbReference>
<feature type="region of interest" description="Disordered" evidence="4">
    <location>
        <begin position="855"/>
        <end position="890"/>
    </location>
</feature>
<dbReference type="InterPro" id="IPR036322">
    <property type="entry name" value="WD40_repeat_dom_sf"/>
</dbReference>
<organism evidence="5 6">
    <name type="scientific">Xylona heveae (strain CBS 132557 / TC161)</name>
    <dbReference type="NCBI Taxonomy" id="1328760"/>
    <lineage>
        <taxon>Eukaryota</taxon>
        <taxon>Fungi</taxon>
        <taxon>Dikarya</taxon>
        <taxon>Ascomycota</taxon>
        <taxon>Pezizomycotina</taxon>
        <taxon>Xylonomycetes</taxon>
        <taxon>Xylonales</taxon>
        <taxon>Xylonaceae</taxon>
        <taxon>Xylona</taxon>
    </lineage>
</organism>
<feature type="repeat" description="WD" evidence="3">
    <location>
        <begin position="165"/>
        <end position="206"/>
    </location>
</feature>
<evidence type="ECO:0000256" key="4">
    <source>
        <dbReference type="SAM" id="MobiDB-lite"/>
    </source>
</evidence>
<dbReference type="Proteomes" id="UP000076632">
    <property type="component" value="Unassembled WGS sequence"/>
</dbReference>
<dbReference type="OrthoDB" id="4869960at2759"/>
<dbReference type="InterPro" id="IPR045151">
    <property type="entry name" value="DCAF8"/>
</dbReference>
<dbReference type="Pfam" id="PF00400">
    <property type="entry name" value="WD40"/>
    <property type="match status" value="4"/>
</dbReference>
<dbReference type="SMART" id="SM00320">
    <property type="entry name" value="WD40"/>
    <property type="match status" value="5"/>
</dbReference>
<dbReference type="AlphaFoldDB" id="A0A165IL83"/>
<evidence type="ECO:0000256" key="1">
    <source>
        <dbReference type="ARBA" id="ARBA00022574"/>
    </source>
</evidence>
<accession>A0A165IL83</accession>
<feature type="repeat" description="WD" evidence="3">
    <location>
        <begin position="42"/>
        <end position="83"/>
    </location>
</feature>
<feature type="compositionally biased region" description="Basic and acidic residues" evidence="4">
    <location>
        <begin position="435"/>
        <end position="450"/>
    </location>
</feature>
<dbReference type="InterPro" id="IPR001680">
    <property type="entry name" value="WD40_rpt"/>
</dbReference>